<evidence type="ECO:0000259" key="14">
    <source>
        <dbReference type="Pfam" id="PF00593"/>
    </source>
</evidence>
<keyword evidence="16" id="KW-0675">Receptor</keyword>
<keyword evidence="2 10" id="KW-0813">Transport</keyword>
<keyword evidence="9 10" id="KW-0998">Cell outer membrane</keyword>
<dbReference type="GO" id="GO:0006811">
    <property type="term" value="P:monoatomic ion transport"/>
    <property type="evidence" value="ECO:0007669"/>
    <property type="project" value="UniProtKB-KW"/>
</dbReference>
<name>A0A4U1BGG3_9GAMM</name>
<evidence type="ECO:0000256" key="10">
    <source>
        <dbReference type="PROSITE-ProRule" id="PRU01360"/>
    </source>
</evidence>
<dbReference type="GO" id="GO:0015889">
    <property type="term" value="P:cobalamin transport"/>
    <property type="evidence" value="ECO:0007669"/>
    <property type="project" value="TreeGrafter"/>
</dbReference>
<evidence type="ECO:0000256" key="5">
    <source>
        <dbReference type="ARBA" id="ARBA00022729"/>
    </source>
</evidence>
<dbReference type="RefSeq" id="WP_136851498.1">
    <property type="nucleotide sequence ID" value="NZ_SWCI01000002.1"/>
</dbReference>
<evidence type="ECO:0000256" key="2">
    <source>
        <dbReference type="ARBA" id="ARBA00022448"/>
    </source>
</evidence>
<feature type="signal peptide" evidence="13">
    <location>
        <begin position="1"/>
        <end position="22"/>
    </location>
</feature>
<keyword evidence="3 10" id="KW-1134">Transmembrane beta strand</keyword>
<dbReference type="GO" id="GO:0009279">
    <property type="term" value="C:cell outer membrane"/>
    <property type="evidence" value="ECO:0007669"/>
    <property type="project" value="UniProtKB-SubCell"/>
</dbReference>
<dbReference type="InterPro" id="IPR012910">
    <property type="entry name" value="Plug_dom"/>
</dbReference>
<feature type="region of interest" description="Disordered" evidence="12">
    <location>
        <begin position="180"/>
        <end position="208"/>
    </location>
</feature>
<dbReference type="SUPFAM" id="SSF56935">
    <property type="entry name" value="Porins"/>
    <property type="match status" value="1"/>
</dbReference>
<evidence type="ECO:0000256" key="3">
    <source>
        <dbReference type="ARBA" id="ARBA00022452"/>
    </source>
</evidence>
<dbReference type="InterPro" id="IPR036942">
    <property type="entry name" value="Beta-barrel_TonB_sf"/>
</dbReference>
<keyword evidence="8 10" id="KW-0472">Membrane</keyword>
<keyword evidence="17" id="KW-1185">Reference proteome</keyword>
<dbReference type="InterPro" id="IPR037066">
    <property type="entry name" value="Plug_dom_sf"/>
</dbReference>
<dbReference type="EMBL" id="SWCI01000002">
    <property type="protein sequence ID" value="TKB50271.1"/>
    <property type="molecule type" value="Genomic_DNA"/>
</dbReference>
<dbReference type="Pfam" id="PF07715">
    <property type="entry name" value="Plug"/>
    <property type="match status" value="1"/>
</dbReference>
<evidence type="ECO:0000256" key="11">
    <source>
        <dbReference type="RuleBase" id="RU003357"/>
    </source>
</evidence>
<accession>A0A4U1BGG3</accession>
<evidence type="ECO:0000256" key="1">
    <source>
        <dbReference type="ARBA" id="ARBA00004571"/>
    </source>
</evidence>
<keyword evidence="5 13" id="KW-0732">Signal</keyword>
<dbReference type="Pfam" id="PF00593">
    <property type="entry name" value="TonB_dep_Rec_b-barrel"/>
    <property type="match status" value="1"/>
</dbReference>
<evidence type="ECO:0000313" key="17">
    <source>
        <dbReference type="Proteomes" id="UP000305674"/>
    </source>
</evidence>
<evidence type="ECO:0000256" key="13">
    <source>
        <dbReference type="SAM" id="SignalP"/>
    </source>
</evidence>
<dbReference type="CDD" id="cd01347">
    <property type="entry name" value="ligand_gated_channel"/>
    <property type="match status" value="1"/>
</dbReference>
<evidence type="ECO:0000259" key="15">
    <source>
        <dbReference type="Pfam" id="PF07715"/>
    </source>
</evidence>
<evidence type="ECO:0000256" key="8">
    <source>
        <dbReference type="ARBA" id="ARBA00023136"/>
    </source>
</evidence>
<feature type="chain" id="PRO_5020208261" evidence="13">
    <location>
        <begin position="23"/>
        <end position="598"/>
    </location>
</feature>
<evidence type="ECO:0000256" key="6">
    <source>
        <dbReference type="ARBA" id="ARBA00023065"/>
    </source>
</evidence>
<feature type="domain" description="TonB-dependent receptor plug" evidence="15">
    <location>
        <begin position="42"/>
        <end position="144"/>
    </location>
</feature>
<dbReference type="InterPro" id="IPR000531">
    <property type="entry name" value="Beta-barrel_TonB"/>
</dbReference>
<feature type="compositionally biased region" description="Polar residues" evidence="12">
    <location>
        <begin position="184"/>
        <end position="193"/>
    </location>
</feature>
<proteinExistence type="inferred from homology"/>
<dbReference type="Proteomes" id="UP000305674">
    <property type="component" value="Unassembled WGS sequence"/>
</dbReference>
<dbReference type="InterPro" id="IPR039426">
    <property type="entry name" value="TonB-dep_rcpt-like"/>
</dbReference>
<evidence type="ECO:0000256" key="7">
    <source>
        <dbReference type="ARBA" id="ARBA00023077"/>
    </source>
</evidence>
<dbReference type="AlphaFoldDB" id="A0A4U1BGG3"/>
<keyword evidence="6" id="KW-0406">Ion transport</keyword>
<evidence type="ECO:0000256" key="9">
    <source>
        <dbReference type="ARBA" id="ARBA00023237"/>
    </source>
</evidence>
<comment type="similarity">
    <text evidence="10 11">Belongs to the TonB-dependent receptor family.</text>
</comment>
<dbReference type="PROSITE" id="PS52016">
    <property type="entry name" value="TONB_DEPENDENT_REC_3"/>
    <property type="match status" value="1"/>
</dbReference>
<comment type="subcellular location">
    <subcellularLocation>
        <location evidence="1 10">Cell outer membrane</location>
        <topology evidence="1 10">Multi-pass membrane protein</topology>
    </subcellularLocation>
</comment>
<dbReference type="Gene3D" id="2.170.130.10">
    <property type="entry name" value="TonB-dependent receptor, plug domain"/>
    <property type="match status" value="1"/>
</dbReference>
<evidence type="ECO:0000313" key="16">
    <source>
        <dbReference type="EMBL" id="TKB50271.1"/>
    </source>
</evidence>
<dbReference type="PANTHER" id="PTHR30069">
    <property type="entry name" value="TONB-DEPENDENT OUTER MEMBRANE RECEPTOR"/>
    <property type="match status" value="1"/>
</dbReference>
<reference evidence="16 17" key="1">
    <citation type="submission" date="2019-04" db="EMBL/GenBank/DDBJ databases">
        <authorList>
            <person name="Hwang J.C."/>
        </authorList>
    </citation>
    <scope>NUCLEOTIDE SEQUENCE [LARGE SCALE GENOMIC DNA]</scope>
    <source>
        <strain evidence="16 17">IMCC35001</strain>
    </source>
</reference>
<organism evidence="16 17">
    <name type="scientific">Ferrimonas sediminicola</name>
    <dbReference type="NCBI Taxonomy" id="2569538"/>
    <lineage>
        <taxon>Bacteria</taxon>
        <taxon>Pseudomonadati</taxon>
        <taxon>Pseudomonadota</taxon>
        <taxon>Gammaproteobacteria</taxon>
        <taxon>Alteromonadales</taxon>
        <taxon>Ferrimonadaceae</taxon>
        <taxon>Ferrimonas</taxon>
    </lineage>
</organism>
<evidence type="ECO:0000256" key="4">
    <source>
        <dbReference type="ARBA" id="ARBA00022692"/>
    </source>
</evidence>
<dbReference type="Gene3D" id="2.40.170.20">
    <property type="entry name" value="TonB-dependent receptor, beta-barrel domain"/>
    <property type="match status" value="1"/>
</dbReference>
<dbReference type="PANTHER" id="PTHR30069:SF53">
    <property type="entry name" value="COLICIN I RECEPTOR-RELATED"/>
    <property type="match status" value="1"/>
</dbReference>
<keyword evidence="4 10" id="KW-0812">Transmembrane</keyword>
<evidence type="ECO:0000256" key="12">
    <source>
        <dbReference type="SAM" id="MobiDB-lite"/>
    </source>
</evidence>
<feature type="domain" description="TonB-dependent receptor-like beta-barrel" evidence="14">
    <location>
        <begin position="178"/>
        <end position="571"/>
    </location>
</feature>
<gene>
    <name evidence="16" type="ORF">FCL40_03665</name>
</gene>
<keyword evidence="7 11" id="KW-0798">TonB box</keyword>
<dbReference type="OrthoDB" id="9764669at2"/>
<protein>
    <submittedName>
        <fullName evidence="16">TonB-dependent receptor</fullName>
    </submittedName>
</protein>
<comment type="caution">
    <text evidence="16">The sequence shown here is derived from an EMBL/GenBank/DDBJ whole genome shotgun (WGS) entry which is preliminary data.</text>
</comment>
<sequence>MSLKTRFSLVALALGAAFSATAADEVIVVTGDRFDSAPEQQLAVVNTIERVEIEQLNPKSVVDILERLPGVSVTRTGGTGQSASVSVRGANSDHVLVLVDGVRISSATLGSVSFSSLSPEQVQRIEVVKGPRASVWGSDAIGGVIQIFTRKLDQGQWFASAEVGSDAYRRLSAGAGVRHGDGRTSVTLSTEQSDGFDAKRDDETDDDGYDRITAGVSGEQTLNDRWQLNWAGQYSTGNYEYDRQFGGNEADFDNFYWSLGTQYQQGDYTSKVTVGQARDYNDNFRDGTPDHSIYQTRREQLSWSNQFLASDMLTLIGGVDYYTESVSGDYDKDERDVLGVFALARVDLDAWLLEAVVRYDDVEKIDAETSYNLSAAYRFGNGWRLSAGYGTAFKAPTFNDLYWPGSGNPGLSSETGKNTDLTLSYNRDGYNAYLSLFRNDVEDLIQWAPTGEQDENGWDIWKPANIAEAKLQGVELGVDFSTYGLDHQLAYTYLDAQDETKDEPLLGRSEHEFDYSAAYAWTQWDLRLDYHYQGKRKDKDDHFLAPYHQLDLSLGYAFADNWQVRLKANNLLDEEIVSNGNYFGPGAEWFLSVSYTQF</sequence>